<comment type="caution">
    <text evidence="1">The sequence shown here is derived from an EMBL/GenBank/DDBJ whole genome shotgun (WGS) entry which is preliminary data.</text>
</comment>
<evidence type="ECO:0000313" key="2">
    <source>
        <dbReference type="Proteomes" id="UP001521222"/>
    </source>
</evidence>
<keyword evidence="2" id="KW-1185">Reference proteome</keyword>
<protein>
    <submittedName>
        <fullName evidence="1">Uncharacterized protein</fullName>
    </submittedName>
</protein>
<dbReference type="EMBL" id="JAKIXB020000015">
    <property type="protein sequence ID" value="KAL1602068.1"/>
    <property type="molecule type" value="Genomic_DNA"/>
</dbReference>
<reference evidence="1 2" key="1">
    <citation type="submission" date="2024-02" db="EMBL/GenBank/DDBJ databases">
        <title>De novo assembly and annotation of 12 fungi associated with fruit tree decline syndrome in Ontario, Canada.</title>
        <authorList>
            <person name="Sulman M."/>
            <person name="Ellouze W."/>
            <person name="Ilyukhin E."/>
        </authorList>
    </citation>
    <scope>NUCLEOTIDE SEQUENCE [LARGE SCALE GENOMIC DNA]</scope>
    <source>
        <strain evidence="1 2">M97-236</strain>
    </source>
</reference>
<sequence length="200" mass="22365">MTDAIEAGIARLLPLVHAWPVRFSALNEARNYIGSWCHDNKGKFRYTGWADVELRKYCLFVNFNAAKYALEEGLFKVEREMPEKRPFRKSAECGVDKNFEQPNNVQIMEVRVENTGSDAESTGGSSAASSETACFKNEVGAQNEEKEAAAVIETVPTDPFKVHDPTSSYGRTTVLTLYLQDLVTELQRGYAVQPAFDLLD</sequence>
<organism evidence="1 2">
    <name type="scientific">Nothophoma quercina</name>
    <dbReference type="NCBI Taxonomy" id="749835"/>
    <lineage>
        <taxon>Eukaryota</taxon>
        <taxon>Fungi</taxon>
        <taxon>Dikarya</taxon>
        <taxon>Ascomycota</taxon>
        <taxon>Pezizomycotina</taxon>
        <taxon>Dothideomycetes</taxon>
        <taxon>Pleosporomycetidae</taxon>
        <taxon>Pleosporales</taxon>
        <taxon>Pleosporineae</taxon>
        <taxon>Didymellaceae</taxon>
        <taxon>Nothophoma</taxon>
    </lineage>
</organism>
<gene>
    <name evidence="1" type="ORF">SLS59_005236</name>
</gene>
<proteinExistence type="predicted"/>
<name>A0ABR3RCX6_9PLEO</name>
<dbReference type="Proteomes" id="UP001521222">
    <property type="component" value="Unassembled WGS sequence"/>
</dbReference>
<accession>A0ABR3RCX6</accession>
<evidence type="ECO:0000313" key="1">
    <source>
        <dbReference type="EMBL" id="KAL1602068.1"/>
    </source>
</evidence>